<dbReference type="RefSeq" id="WP_165755695.1">
    <property type="nucleotide sequence ID" value="NZ_MZGX01000008.1"/>
</dbReference>
<keyword evidence="1" id="KW-0472">Membrane</keyword>
<comment type="caution">
    <text evidence="2">The sequence shown here is derived from an EMBL/GenBank/DDBJ whole genome shotgun (WGS) entry which is preliminary data.</text>
</comment>
<proteinExistence type="predicted"/>
<name>A0A1V4SMJ5_RUMHU</name>
<reference evidence="2 3" key="1">
    <citation type="submission" date="2017-03" db="EMBL/GenBank/DDBJ databases">
        <title>Genome sequence of Clostridium hungatei DSM 14427.</title>
        <authorList>
            <person name="Poehlein A."/>
            <person name="Daniel R."/>
        </authorList>
    </citation>
    <scope>NUCLEOTIDE SEQUENCE [LARGE SCALE GENOMIC DNA]</scope>
    <source>
        <strain evidence="2 3">DSM 14427</strain>
    </source>
</reference>
<dbReference type="AlphaFoldDB" id="A0A1V4SMJ5"/>
<evidence type="ECO:0008006" key="4">
    <source>
        <dbReference type="Google" id="ProtNLM"/>
    </source>
</evidence>
<evidence type="ECO:0000256" key="1">
    <source>
        <dbReference type="SAM" id="Phobius"/>
    </source>
</evidence>
<accession>A0A1V4SMJ5</accession>
<dbReference type="PROSITE" id="PS51257">
    <property type="entry name" value="PROKAR_LIPOPROTEIN"/>
    <property type="match status" value="1"/>
</dbReference>
<keyword evidence="1" id="KW-0812">Transmembrane</keyword>
<organism evidence="2 3">
    <name type="scientific">Ruminiclostridium hungatei</name>
    <name type="common">Clostridium hungatei</name>
    <dbReference type="NCBI Taxonomy" id="48256"/>
    <lineage>
        <taxon>Bacteria</taxon>
        <taxon>Bacillati</taxon>
        <taxon>Bacillota</taxon>
        <taxon>Clostridia</taxon>
        <taxon>Eubacteriales</taxon>
        <taxon>Oscillospiraceae</taxon>
        <taxon>Ruminiclostridium</taxon>
    </lineage>
</organism>
<keyword evidence="1" id="KW-1133">Transmembrane helix</keyword>
<gene>
    <name evidence="2" type="ORF">CLHUN_14600</name>
</gene>
<dbReference type="Proteomes" id="UP000191554">
    <property type="component" value="Unassembled WGS sequence"/>
</dbReference>
<dbReference type="EMBL" id="MZGX01000008">
    <property type="protein sequence ID" value="OPX44467.1"/>
    <property type="molecule type" value="Genomic_DNA"/>
</dbReference>
<feature type="transmembrane region" description="Helical" evidence="1">
    <location>
        <begin position="6"/>
        <end position="30"/>
    </location>
</feature>
<sequence>MKKTGVLFSIGSVVLIMLVIFGCFLVDYLYDTNKIGGIEKKQVRFYLHKK</sequence>
<protein>
    <recommendedName>
        <fullName evidence="4">Lipoprotein</fullName>
    </recommendedName>
</protein>
<evidence type="ECO:0000313" key="3">
    <source>
        <dbReference type="Proteomes" id="UP000191554"/>
    </source>
</evidence>
<evidence type="ECO:0000313" key="2">
    <source>
        <dbReference type="EMBL" id="OPX44467.1"/>
    </source>
</evidence>
<keyword evidence="3" id="KW-1185">Reference proteome</keyword>